<feature type="domain" description="MTTase N-terminal" evidence="1">
    <location>
        <begin position="13"/>
        <end position="42"/>
    </location>
</feature>
<dbReference type="AlphaFoldDB" id="A0A0F9DZH0"/>
<comment type="caution">
    <text evidence="2">The sequence shown here is derived from an EMBL/GenBank/DDBJ whole genome shotgun (WGS) entry which is preliminary data.</text>
</comment>
<protein>
    <recommendedName>
        <fullName evidence="1">MTTase N-terminal domain-containing protein</fullName>
    </recommendedName>
</protein>
<dbReference type="InterPro" id="IPR013848">
    <property type="entry name" value="Methylthiotransferase_N"/>
</dbReference>
<accession>A0A0F9DZH0</accession>
<dbReference type="PROSITE" id="PS51449">
    <property type="entry name" value="MTTASE_N"/>
    <property type="match status" value="1"/>
</dbReference>
<dbReference type="GO" id="GO:0046872">
    <property type="term" value="F:metal ion binding"/>
    <property type="evidence" value="ECO:0007669"/>
    <property type="project" value="UniProtKB-KW"/>
</dbReference>
<gene>
    <name evidence="2" type="ORF">LCGC14_2217400</name>
</gene>
<dbReference type="GO" id="GO:0035596">
    <property type="term" value="F:methylthiotransferase activity"/>
    <property type="evidence" value="ECO:0007669"/>
    <property type="project" value="InterPro"/>
</dbReference>
<feature type="non-terminal residue" evidence="2">
    <location>
        <position position="42"/>
    </location>
</feature>
<evidence type="ECO:0000313" key="2">
    <source>
        <dbReference type="EMBL" id="KKL59231.1"/>
    </source>
</evidence>
<reference evidence="2" key="1">
    <citation type="journal article" date="2015" name="Nature">
        <title>Complex archaea that bridge the gap between prokaryotes and eukaryotes.</title>
        <authorList>
            <person name="Spang A."/>
            <person name="Saw J.H."/>
            <person name="Jorgensen S.L."/>
            <person name="Zaremba-Niedzwiedzka K."/>
            <person name="Martijn J."/>
            <person name="Lind A.E."/>
            <person name="van Eijk R."/>
            <person name="Schleper C."/>
            <person name="Guy L."/>
            <person name="Ettema T.J."/>
        </authorList>
    </citation>
    <scope>NUCLEOTIDE SEQUENCE</scope>
</reference>
<name>A0A0F9DZH0_9ZZZZ</name>
<dbReference type="Pfam" id="PF00919">
    <property type="entry name" value="UPF0004"/>
    <property type="match status" value="1"/>
</dbReference>
<evidence type="ECO:0000259" key="1">
    <source>
        <dbReference type="PROSITE" id="PS51449"/>
    </source>
</evidence>
<dbReference type="InterPro" id="IPR038135">
    <property type="entry name" value="Methylthiotransferase_N_sf"/>
</dbReference>
<proteinExistence type="predicted"/>
<dbReference type="EMBL" id="LAZR01029557">
    <property type="protein sequence ID" value="KKL59231.1"/>
    <property type="molecule type" value="Genomic_DNA"/>
</dbReference>
<dbReference type="Gene3D" id="3.40.50.12160">
    <property type="entry name" value="Methylthiotransferase, N-terminal domain"/>
    <property type="match status" value="1"/>
</dbReference>
<organism evidence="2">
    <name type="scientific">marine sediment metagenome</name>
    <dbReference type="NCBI Taxonomy" id="412755"/>
    <lineage>
        <taxon>unclassified sequences</taxon>
        <taxon>metagenomes</taxon>
        <taxon>ecological metagenomes</taxon>
    </lineage>
</organism>
<dbReference type="GO" id="GO:0051539">
    <property type="term" value="F:4 iron, 4 sulfur cluster binding"/>
    <property type="evidence" value="ECO:0007669"/>
    <property type="project" value="UniProtKB-KW"/>
</dbReference>
<sequence length="42" mass="4822">MSKKSKVSEKSSQEVYIRTYGCQMNEYDSEIMAGLLENSGYH</sequence>